<accession>A0A9P7VGR1</accession>
<dbReference type="EMBL" id="MU250577">
    <property type="protein sequence ID" value="KAG7440070.1"/>
    <property type="molecule type" value="Genomic_DNA"/>
</dbReference>
<proteinExistence type="predicted"/>
<dbReference type="AlphaFoldDB" id="A0A9P7VGR1"/>
<dbReference type="GeneID" id="66104032"/>
<reference evidence="1" key="1">
    <citation type="submission" date="2020-11" db="EMBL/GenBank/DDBJ databases">
        <title>Adaptations for nitrogen fixation in a non-lichenized fungal sporocarp promotes dispersal by wood-feeding termites.</title>
        <authorList>
            <consortium name="DOE Joint Genome Institute"/>
            <person name="Koch R.A."/>
            <person name="Yoon G."/>
            <person name="Arayal U."/>
            <person name="Lail K."/>
            <person name="Amirebrahimi M."/>
            <person name="Labutti K."/>
            <person name="Lipzen A."/>
            <person name="Riley R."/>
            <person name="Barry K."/>
            <person name="Henrissat B."/>
            <person name="Grigoriev I.V."/>
            <person name="Herr J.R."/>
            <person name="Aime M.C."/>
        </authorList>
    </citation>
    <scope>NUCLEOTIDE SEQUENCE</scope>
    <source>
        <strain evidence="1">MCA 3950</strain>
    </source>
</reference>
<organism evidence="1 2">
    <name type="scientific">Guyanagaster necrorhizus</name>
    <dbReference type="NCBI Taxonomy" id="856835"/>
    <lineage>
        <taxon>Eukaryota</taxon>
        <taxon>Fungi</taxon>
        <taxon>Dikarya</taxon>
        <taxon>Basidiomycota</taxon>
        <taxon>Agaricomycotina</taxon>
        <taxon>Agaricomycetes</taxon>
        <taxon>Agaricomycetidae</taxon>
        <taxon>Agaricales</taxon>
        <taxon>Marasmiineae</taxon>
        <taxon>Physalacriaceae</taxon>
        <taxon>Guyanagaster</taxon>
    </lineage>
</organism>
<evidence type="ECO:0000313" key="1">
    <source>
        <dbReference type="EMBL" id="KAG7440070.1"/>
    </source>
</evidence>
<dbReference type="Gene3D" id="1.20.1280.50">
    <property type="match status" value="1"/>
</dbReference>
<name>A0A9P7VGR1_9AGAR</name>
<dbReference type="OrthoDB" id="2269034at2759"/>
<protein>
    <recommendedName>
        <fullName evidence="3">F-box domain-containing protein</fullName>
    </recommendedName>
</protein>
<keyword evidence="2" id="KW-1185">Reference proteome</keyword>
<evidence type="ECO:0000313" key="2">
    <source>
        <dbReference type="Proteomes" id="UP000812287"/>
    </source>
</evidence>
<sequence length="536" mass="61279">MAKLKVPSRLLRNRTSKISPPSSPIHRLPPELLIEIFLQVTWEPKMRDMWGVRPTGLPLVISHVCGIWRDVANKCSSLWTSVAIQRSSAVAAPATSHVHDSVNGSRVGFPLAQLYLQRSGEQPVNVEIVVRPPPSFRDWWTRRHAYVLSDLLLPHAGRFKRLVINHHSWECHRILWERIFAISMPILEDLQFYHFSLRDADEVFATGGLAPPKAELCPSLKDMIIGVPCRWQGFRQSNLTSLSFARLLVHHCPKIQELVEILRLSKDTLDKVEILGAFEAGDSGASFSPGERLSLPNVRMLRLGFYNARDLRPLLHRVAFPALRALVIINMYGEDAFGGYMRDLHALCISHLFDTMIRFLPLSQITFLILRYVCFREERFPAWASFQRGCVEEKHLPTPLRFMASLTSLRHLFLISPDTATLTSMNYPMPLMSTEDSVSRLPLVLPNLSFLRIMALSPKNYRNIFDWIVQRHSVLRAALSERYHVGPFLRRMHLCLPEDAQATVDALGYPGLACEETVSYRPGIHQMKYPVMHDDF</sequence>
<evidence type="ECO:0008006" key="3">
    <source>
        <dbReference type="Google" id="ProtNLM"/>
    </source>
</evidence>
<comment type="caution">
    <text evidence="1">The sequence shown here is derived from an EMBL/GenBank/DDBJ whole genome shotgun (WGS) entry which is preliminary data.</text>
</comment>
<dbReference type="RefSeq" id="XP_043033570.1">
    <property type="nucleotide sequence ID" value="XM_043181736.1"/>
</dbReference>
<dbReference type="Proteomes" id="UP000812287">
    <property type="component" value="Unassembled WGS sequence"/>
</dbReference>
<gene>
    <name evidence="1" type="ORF">BT62DRAFT_642899</name>
</gene>